<keyword evidence="1" id="KW-0378">Hydrolase</keyword>
<evidence type="ECO:0000313" key="5">
    <source>
        <dbReference type="EMBL" id="AGA86354.1"/>
    </source>
</evidence>
<dbReference type="SMART" id="SM00849">
    <property type="entry name" value="Lactamase_B"/>
    <property type="match status" value="1"/>
</dbReference>
<dbReference type="InterPro" id="IPR011108">
    <property type="entry name" value="RMMBL"/>
</dbReference>
<dbReference type="eggNOG" id="COG1236">
    <property type="taxonomic scope" value="Bacteria"/>
</dbReference>
<evidence type="ECO:0000259" key="3">
    <source>
        <dbReference type="SMART" id="SM00849"/>
    </source>
</evidence>
<dbReference type="PANTHER" id="PTHR11203">
    <property type="entry name" value="CLEAVAGE AND POLYADENYLATION SPECIFICITY FACTOR FAMILY MEMBER"/>
    <property type="match status" value="1"/>
</dbReference>
<dbReference type="AlphaFoldDB" id="L0GLZ6"/>
<dbReference type="EMBL" id="CP003071">
    <property type="protein sequence ID" value="AGA86354.1"/>
    <property type="molecule type" value="Genomic_DNA"/>
</dbReference>
<feature type="region of interest" description="Disordered" evidence="2">
    <location>
        <begin position="266"/>
        <end position="316"/>
    </location>
</feature>
<accession>L0GLZ6</accession>
<dbReference type="SMART" id="SM01027">
    <property type="entry name" value="Beta-Casp"/>
    <property type="match status" value="1"/>
</dbReference>
<feature type="domain" description="Beta-Casp" evidence="4">
    <location>
        <begin position="251"/>
        <end position="433"/>
    </location>
</feature>
<organism evidence="5 6">
    <name type="scientific">Stutzerimonas stutzeri RCH2</name>
    <dbReference type="NCBI Taxonomy" id="644801"/>
    <lineage>
        <taxon>Bacteria</taxon>
        <taxon>Pseudomonadati</taxon>
        <taxon>Pseudomonadota</taxon>
        <taxon>Gammaproteobacteria</taxon>
        <taxon>Pseudomonadales</taxon>
        <taxon>Pseudomonadaceae</taxon>
        <taxon>Stutzerimonas</taxon>
    </lineage>
</organism>
<dbReference type="InterPro" id="IPR001279">
    <property type="entry name" value="Metallo-B-lactamas"/>
</dbReference>
<dbReference type="Pfam" id="PF10996">
    <property type="entry name" value="Beta-Casp"/>
    <property type="match status" value="1"/>
</dbReference>
<reference evidence="5 6" key="1">
    <citation type="submission" date="2011-10" db="EMBL/GenBank/DDBJ databases">
        <title>Complete sequence of chromosome of Pseudomonas stutzeri RCH2.</title>
        <authorList>
            <consortium name="US DOE Joint Genome Institute"/>
            <person name="Lucas S."/>
            <person name="Han J."/>
            <person name="Lapidus A."/>
            <person name="Cheng J.-F."/>
            <person name="Goodwin L."/>
            <person name="Pitluck S."/>
            <person name="Peters L."/>
            <person name="Ovchinnikova G."/>
            <person name="Zeytun A."/>
            <person name="Lu M."/>
            <person name="Detter J.C."/>
            <person name="Han C."/>
            <person name="Tapia R."/>
            <person name="Land M."/>
            <person name="Hauser L."/>
            <person name="Kyrpides N."/>
            <person name="Ivanova N."/>
            <person name="Pagani I."/>
            <person name="Chakraborty R."/>
            <person name="Arkin A."/>
            <person name="Dehal P."/>
            <person name="Wall J."/>
            <person name="Hazen T."/>
            <person name="Woyke T."/>
        </authorList>
    </citation>
    <scope>NUCLEOTIDE SEQUENCE [LARGE SCALE GENOMIC DNA]</scope>
    <source>
        <strain evidence="5 6">RCH2</strain>
    </source>
</reference>
<dbReference type="InterPro" id="IPR022712">
    <property type="entry name" value="Beta_Casp"/>
</dbReference>
<dbReference type="Pfam" id="PF07521">
    <property type="entry name" value="RMMBL"/>
    <property type="match status" value="1"/>
</dbReference>
<dbReference type="HOGENOM" id="CLU_009673_5_0_6"/>
<dbReference type="InterPro" id="IPR050698">
    <property type="entry name" value="MBL"/>
</dbReference>
<dbReference type="CDD" id="cd16295">
    <property type="entry name" value="TTHA0252-CPSF-like_MBL-fold"/>
    <property type="match status" value="1"/>
</dbReference>
<dbReference type="SUPFAM" id="SSF56281">
    <property type="entry name" value="Metallo-hydrolase/oxidoreductase"/>
    <property type="match status" value="2"/>
</dbReference>
<dbReference type="Pfam" id="PF00753">
    <property type="entry name" value="Lactamase_B"/>
    <property type="match status" value="1"/>
</dbReference>
<dbReference type="PANTHER" id="PTHR11203:SF37">
    <property type="entry name" value="INTEGRATOR COMPLEX SUBUNIT 11"/>
    <property type="match status" value="1"/>
</dbReference>
<feature type="domain" description="Metallo-beta-lactamase" evidence="3">
    <location>
        <begin position="16"/>
        <end position="233"/>
    </location>
</feature>
<dbReference type="GO" id="GO:0016787">
    <property type="term" value="F:hydrolase activity"/>
    <property type="evidence" value="ECO:0007669"/>
    <property type="project" value="UniProtKB-KW"/>
</dbReference>
<feature type="compositionally biased region" description="Basic and acidic residues" evidence="2">
    <location>
        <begin position="299"/>
        <end position="310"/>
    </location>
</feature>
<dbReference type="Gene3D" id="3.60.15.10">
    <property type="entry name" value="Ribonuclease Z/Hydroxyacylglutathione hydrolase-like"/>
    <property type="match status" value="1"/>
</dbReference>
<proteinExistence type="predicted"/>
<evidence type="ECO:0000313" key="6">
    <source>
        <dbReference type="Proteomes" id="UP000010820"/>
    </source>
</evidence>
<evidence type="ECO:0000256" key="1">
    <source>
        <dbReference type="ARBA" id="ARBA00022801"/>
    </source>
</evidence>
<evidence type="ECO:0000259" key="4">
    <source>
        <dbReference type="SMART" id="SM01027"/>
    </source>
</evidence>
<dbReference type="PATRIC" id="fig|644801.3.peg.1768"/>
<dbReference type="KEGG" id="psh:Psest_1808"/>
<dbReference type="GO" id="GO:0004521">
    <property type="term" value="F:RNA endonuclease activity"/>
    <property type="evidence" value="ECO:0007669"/>
    <property type="project" value="TreeGrafter"/>
</dbReference>
<feature type="compositionally biased region" description="Polar residues" evidence="2">
    <location>
        <begin position="266"/>
        <end position="275"/>
    </location>
</feature>
<sequence>MRYPDIEHHGAKDGVTGSCHQLHMDASHSLLVDCGLFQGNETSSDGRAATGRLDIEFSLRTVQALVVTHVHIDHVGRIPYLLAAGYKGPIYCSEPSAKLLPIVLEDAFKLGFSRDQKAVERYLKLVEQRLRPLPYQRWSTLLETEELIARVRLQRAGHILGSAYVEIDLTYPTSGESQRIVFSGDLGAAHAPLLMPPESPERADILVLESTYGDRLHEDRTSRRQRLEAVIEHALQDQGTVLIPAFSIGRTQELLYELEEIIHSKQQVSTDQSSLPADERARGGIESAGAPHSHSPLSSEERARVERNSDNAHGQLETDWPRLPIILDSPLATRFTEAYRSLQPYWNQEARERVEGGRNPLAFDNLIMIDSHADHIAVVNHLTQTARPAIVIAGNGMCSGGRIVNYLKAMLHDPRHDVLFVGYQAQGTPGQAIQQYGPKGGYVDLDGERFDIRARVTSIGGYSAHADQKGLVEFVTGMREWPTKIGVVHGEHGARQALIKVLQQRYYAAGNALVVKS</sequence>
<dbReference type="STRING" id="644801.Psest_1808"/>
<gene>
    <name evidence="5" type="ORF">Psest_1808</name>
</gene>
<dbReference type="Proteomes" id="UP000010820">
    <property type="component" value="Chromosome"/>
</dbReference>
<protein>
    <submittedName>
        <fullName evidence="5">Putative metal-dependent RNase, consists of a metallo-beta-lactamase domain and an RNA-binding KH domain protein</fullName>
    </submittedName>
</protein>
<name>L0GLZ6_STUST</name>
<evidence type="ECO:0000256" key="2">
    <source>
        <dbReference type="SAM" id="MobiDB-lite"/>
    </source>
</evidence>
<dbReference type="RefSeq" id="WP_015276653.1">
    <property type="nucleotide sequence ID" value="NC_019936.1"/>
</dbReference>
<dbReference type="Gene3D" id="3.40.50.10890">
    <property type="match status" value="1"/>
</dbReference>
<dbReference type="InterPro" id="IPR036866">
    <property type="entry name" value="RibonucZ/Hydroxyglut_hydro"/>
</dbReference>